<feature type="coiled-coil region" evidence="1">
    <location>
        <begin position="553"/>
        <end position="580"/>
    </location>
</feature>
<dbReference type="PANTHER" id="PTHR46136:SF28">
    <property type="entry name" value="NET DOMAIN-CONTAINING PROTEIN"/>
    <property type="match status" value="1"/>
</dbReference>
<evidence type="ECO:0008006" key="5">
    <source>
        <dbReference type="Google" id="ProtNLM"/>
    </source>
</evidence>
<organism evidence="3 4">
    <name type="scientific">Urochloa decumbens</name>
    <dbReference type="NCBI Taxonomy" id="240449"/>
    <lineage>
        <taxon>Eukaryota</taxon>
        <taxon>Viridiplantae</taxon>
        <taxon>Streptophyta</taxon>
        <taxon>Embryophyta</taxon>
        <taxon>Tracheophyta</taxon>
        <taxon>Spermatophyta</taxon>
        <taxon>Magnoliopsida</taxon>
        <taxon>Liliopsida</taxon>
        <taxon>Poales</taxon>
        <taxon>Poaceae</taxon>
        <taxon>PACMAD clade</taxon>
        <taxon>Panicoideae</taxon>
        <taxon>Panicodae</taxon>
        <taxon>Paniceae</taxon>
        <taxon>Melinidinae</taxon>
        <taxon>Urochloa</taxon>
    </lineage>
</organism>
<feature type="compositionally biased region" description="Low complexity" evidence="2">
    <location>
        <begin position="330"/>
        <end position="357"/>
    </location>
</feature>
<feature type="region of interest" description="Disordered" evidence="2">
    <location>
        <begin position="443"/>
        <end position="541"/>
    </location>
</feature>
<evidence type="ECO:0000256" key="1">
    <source>
        <dbReference type="SAM" id="Coils"/>
    </source>
</evidence>
<feature type="region of interest" description="Disordered" evidence="2">
    <location>
        <begin position="320"/>
        <end position="426"/>
    </location>
</feature>
<reference evidence="4" key="1">
    <citation type="submission" date="2024-06" db="EMBL/GenBank/DDBJ databases">
        <authorList>
            <person name="Ryan C."/>
        </authorList>
    </citation>
    <scope>NUCLEOTIDE SEQUENCE [LARGE SCALE GENOMIC DNA]</scope>
</reference>
<dbReference type="PANTHER" id="PTHR46136">
    <property type="entry name" value="TRANSCRIPTION FACTOR GTE8"/>
    <property type="match status" value="1"/>
</dbReference>
<evidence type="ECO:0000313" key="4">
    <source>
        <dbReference type="Proteomes" id="UP001497457"/>
    </source>
</evidence>
<feature type="compositionally biased region" description="Low complexity" evidence="2">
    <location>
        <begin position="520"/>
        <end position="541"/>
    </location>
</feature>
<reference evidence="3 4" key="2">
    <citation type="submission" date="2024-10" db="EMBL/GenBank/DDBJ databases">
        <authorList>
            <person name="Ryan C."/>
        </authorList>
    </citation>
    <scope>NUCLEOTIDE SEQUENCE [LARGE SCALE GENOMIC DNA]</scope>
</reference>
<sequence length="690" mass="71347">MALEFAVRGGGIEEHPAPQRKGVLVRRGAFAVRREVIAVAKMSAPERRSLRERLDSELDAVRGALRKAELLSGGATAGAPAVAAAPPAAGKDGRLSAAGAEAAAAKKKKRKVPSFVGQGAGEPKRVKTGDRELLAGRLAALAAALPDHAVAFLQNRRVGGGADSGAGGAEKDARPMKGGDALFQLKTLLDTFAPAARTPKKSHGPRRAPPEITPESHRRRALPMVGSGGVSDLSRHQGGAGGGGRKMATVEEEEEGVDICGGVSRIAIRDIAEEYGELVEGVGVRLLSPLQRKYVDLSEQGDEYVDICGDASPVVFPASAKGKAAGDGRSTTSPSFSSSYSDTDASSSDSDSSSSSDSDSDESDPGKSFSSRPPLAIVHKEAVHTEKIAEPAVQDLRITSSPPAPAFLPPKVNDTNAPPPEPAPEMMQIAAEQEELQGRCAPRAPMAHPVTGSQPGPPALPKENDTNTQPPEPAAPPEAVQCLTPAAPAHPITGGGAPTSAVLRPEENGASSHQPPALPPVAAQVAEPEDAVAAPAAAPAPVAANGVSGMVTAAKEVERRRQLAKERAKAKARRALLEVERAALPDERVHPRDMELLGITAFEHVASTVQKGSRRAAPAPAPLQVNDGGGGGLRVSPGNPSVLQQLGIFLKADDGSDDDEEEEEQQKHQQAAAALTSHGDDEEVEDGEIR</sequence>
<feature type="region of interest" description="Disordered" evidence="2">
    <location>
        <begin position="196"/>
        <end position="252"/>
    </location>
</feature>
<feature type="compositionally biased region" description="Acidic residues" evidence="2">
    <location>
        <begin position="655"/>
        <end position="664"/>
    </location>
</feature>
<accession>A0ABC9EIF5</accession>
<keyword evidence="4" id="KW-1185">Reference proteome</keyword>
<protein>
    <recommendedName>
        <fullName evidence="5">NET domain-containing protein</fullName>
    </recommendedName>
</protein>
<feature type="region of interest" description="Disordered" evidence="2">
    <location>
        <begin position="610"/>
        <end position="690"/>
    </location>
</feature>
<name>A0ABC9EIF5_9POAL</name>
<evidence type="ECO:0000313" key="3">
    <source>
        <dbReference type="EMBL" id="CAL5057429.1"/>
    </source>
</evidence>
<proteinExistence type="predicted"/>
<dbReference type="EMBL" id="OZ075114">
    <property type="protein sequence ID" value="CAL5057429.1"/>
    <property type="molecule type" value="Genomic_DNA"/>
</dbReference>
<dbReference type="InterPro" id="IPR052442">
    <property type="entry name" value="Env_Response_Regulator"/>
</dbReference>
<dbReference type="AlphaFoldDB" id="A0ABC9EIF5"/>
<gene>
    <name evidence="3" type="ORF">URODEC1_LOCUS95641</name>
</gene>
<feature type="compositionally biased region" description="Basic and acidic residues" evidence="2">
    <location>
        <begin position="378"/>
        <end position="389"/>
    </location>
</feature>
<feature type="compositionally biased region" description="Acidic residues" evidence="2">
    <location>
        <begin position="680"/>
        <end position="690"/>
    </location>
</feature>
<keyword evidence="1" id="KW-0175">Coiled coil</keyword>
<dbReference type="Proteomes" id="UP001497457">
    <property type="component" value="Chromosome 4rd"/>
</dbReference>
<evidence type="ECO:0000256" key="2">
    <source>
        <dbReference type="SAM" id="MobiDB-lite"/>
    </source>
</evidence>